<evidence type="ECO:0000313" key="5">
    <source>
        <dbReference type="Proteomes" id="UP000580839"/>
    </source>
</evidence>
<dbReference type="PROSITE" id="PS51257">
    <property type="entry name" value="PROKAR_LIPOPROTEIN"/>
    <property type="match status" value="1"/>
</dbReference>
<dbReference type="EMBL" id="JABFRW010000097">
    <property type="protein sequence ID" value="NOT34167.1"/>
    <property type="molecule type" value="Genomic_DNA"/>
</dbReference>
<proteinExistence type="predicted"/>
<dbReference type="InterPro" id="IPR050491">
    <property type="entry name" value="AmpC-like"/>
</dbReference>
<sequence>MRSPSLWTACALAVAIAGCGSSSRVSGPAPEQTLASRVESIRLSHRLPALAVAVIAGDSIEIAVGGVRKIGAIAASQRPDLFHVGSLTKALVASAIGKLVEEGALSWSETLEQAFPELAGTMTAAYRPITIAQLLQHRSGLPAFSDFADFAAVPTFAGDGPAQRAEFARWLLARPAAFPAGTFVYSNAGYSVAATIAERATAQPWEELLRTRILTPLGVSTFVGWPLDFSAAEPWGHIEQNGTLVPIAPSDLRVPLLIAPAGDLSFTADAYAKLARWNLRALMGSPAVLADSTFQHLYSPVGDYALGWGVVQVQGRTIYTHTGSAGTFVSLVWLDPERGRGYVIMTNASGSQVDPAFRELLAAIDAPTSTQAIRNALERLRPQRGELSVANLQSAP</sequence>
<dbReference type="InterPro" id="IPR012338">
    <property type="entry name" value="Beta-lactam/transpept-like"/>
</dbReference>
<reference evidence="4 5" key="1">
    <citation type="submission" date="2020-04" db="EMBL/GenBank/DDBJ databases">
        <title>Metagenomic profiling of ammonia- and methane-oxidizing microorganisms in a Dutch drinking water treatment plant.</title>
        <authorList>
            <person name="Poghosyan L."/>
            <person name="Leucker S."/>
        </authorList>
    </citation>
    <scope>NUCLEOTIDE SEQUENCE [LARGE SCALE GENOMIC DNA]</scope>
    <source>
        <strain evidence="4">S-RSF-IL-03</strain>
    </source>
</reference>
<dbReference type="GO" id="GO:0016020">
    <property type="term" value="C:membrane"/>
    <property type="evidence" value="ECO:0007669"/>
    <property type="project" value="UniProtKB-SubCell"/>
</dbReference>
<comment type="caution">
    <text evidence="4">The sequence shown here is derived from an EMBL/GenBank/DDBJ whole genome shotgun (WGS) entry which is preliminary data.</text>
</comment>
<organism evidence="4 5">
    <name type="scientific">Eiseniibacteriota bacterium</name>
    <dbReference type="NCBI Taxonomy" id="2212470"/>
    <lineage>
        <taxon>Bacteria</taxon>
        <taxon>Candidatus Eiseniibacteriota</taxon>
    </lineage>
</organism>
<dbReference type="AlphaFoldDB" id="A0A849SMZ0"/>
<keyword evidence="2" id="KW-0472">Membrane</keyword>
<evidence type="ECO:0000259" key="3">
    <source>
        <dbReference type="Pfam" id="PF00144"/>
    </source>
</evidence>
<dbReference type="SUPFAM" id="SSF56601">
    <property type="entry name" value="beta-lactamase/transpeptidase-like"/>
    <property type="match status" value="1"/>
</dbReference>
<feature type="domain" description="Beta-lactamase-related" evidence="3">
    <location>
        <begin position="44"/>
        <end position="360"/>
    </location>
</feature>
<protein>
    <submittedName>
        <fullName evidence="4">Beta-lactamase family protein</fullName>
    </submittedName>
</protein>
<evidence type="ECO:0000256" key="1">
    <source>
        <dbReference type="ARBA" id="ARBA00004370"/>
    </source>
</evidence>
<evidence type="ECO:0000256" key="2">
    <source>
        <dbReference type="ARBA" id="ARBA00023136"/>
    </source>
</evidence>
<gene>
    <name evidence="4" type="ORF">HOP12_08370</name>
</gene>
<dbReference type="Pfam" id="PF00144">
    <property type="entry name" value="Beta-lactamase"/>
    <property type="match status" value="1"/>
</dbReference>
<dbReference type="Gene3D" id="3.40.710.10">
    <property type="entry name" value="DD-peptidase/beta-lactamase superfamily"/>
    <property type="match status" value="1"/>
</dbReference>
<accession>A0A849SMZ0</accession>
<dbReference type="PANTHER" id="PTHR46825:SF11">
    <property type="entry name" value="PENICILLIN-BINDING PROTEIN 4"/>
    <property type="match status" value="1"/>
</dbReference>
<dbReference type="InterPro" id="IPR001466">
    <property type="entry name" value="Beta-lactam-related"/>
</dbReference>
<dbReference type="Proteomes" id="UP000580839">
    <property type="component" value="Unassembled WGS sequence"/>
</dbReference>
<name>A0A849SMZ0_UNCEI</name>
<dbReference type="PANTHER" id="PTHR46825">
    <property type="entry name" value="D-ALANYL-D-ALANINE-CARBOXYPEPTIDASE/ENDOPEPTIDASE AMPH"/>
    <property type="match status" value="1"/>
</dbReference>
<comment type="subcellular location">
    <subcellularLocation>
        <location evidence="1">Membrane</location>
    </subcellularLocation>
</comment>
<evidence type="ECO:0000313" key="4">
    <source>
        <dbReference type="EMBL" id="NOT34167.1"/>
    </source>
</evidence>